<dbReference type="KEGG" id="naf:GQ61_08350"/>
<feature type="chain" id="PRO_5012235904" evidence="2">
    <location>
        <begin position="25"/>
        <end position="140"/>
    </location>
</feature>
<evidence type="ECO:0000313" key="3">
    <source>
        <dbReference type="EMBL" id="ARN85292.1"/>
    </source>
</evidence>
<accession>A0A1W6N686</accession>
<reference evidence="3 4" key="1">
    <citation type="submission" date="2014-06" db="EMBL/GenBank/DDBJ databases">
        <title>The genome of the endonuclear symbiont Nucleicultrix amoebiphila.</title>
        <authorList>
            <person name="Schulz F."/>
            <person name="Horn M."/>
        </authorList>
    </citation>
    <scope>NUCLEOTIDE SEQUENCE [LARGE SCALE GENOMIC DNA]</scope>
    <source>
        <strain evidence="3 4">FS5</strain>
    </source>
</reference>
<organism evidence="3 4">
    <name type="scientific">Candidatus Nucleicultrix amoebiphila FS5</name>
    <dbReference type="NCBI Taxonomy" id="1414854"/>
    <lineage>
        <taxon>Bacteria</taxon>
        <taxon>Pseudomonadati</taxon>
        <taxon>Pseudomonadota</taxon>
        <taxon>Alphaproteobacteria</taxon>
        <taxon>Holosporales</taxon>
        <taxon>Candidatus Nucleicultricaceae</taxon>
        <taxon>Candidatus Nucleicultrix</taxon>
    </lineage>
</organism>
<feature type="signal peptide" evidence="2">
    <location>
        <begin position="1"/>
        <end position="24"/>
    </location>
</feature>
<feature type="region of interest" description="Disordered" evidence="1">
    <location>
        <begin position="112"/>
        <end position="140"/>
    </location>
</feature>
<dbReference type="EMBL" id="CP008743">
    <property type="protein sequence ID" value="ARN85292.1"/>
    <property type="molecule type" value="Genomic_DNA"/>
</dbReference>
<evidence type="ECO:0000256" key="2">
    <source>
        <dbReference type="SAM" id="SignalP"/>
    </source>
</evidence>
<evidence type="ECO:0000256" key="1">
    <source>
        <dbReference type="SAM" id="MobiDB-lite"/>
    </source>
</evidence>
<protein>
    <submittedName>
        <fullName evidence="3">Uncharacterized protein</fullName>
    </submittedName>
</protein>
<dbReference type="RefSeq" id="WP_085784845.1">
    <property type="nucleotide sequence ID" value="NZ_CP008743.1"/>
</dbReference>
<proteinExistence type="predicted"/>
<gene>
    <name evidence="3" type="ORF">GQ61_08350</name>
</gene>
<keyword evidence="4" id="KW-1185">Reference proteome</keyword>
<name>A0A1W6N686_9PROT</name>
<dbReference type="STRING" id="1414854.GQ61_08350"/>
<dbReference type="AlphaFoldDB" id="A0A1W6N686"/>
<feature type="compositionally biased region" description="Basic and acidic residues" evidence="1">
    <location>
        <begin position="112"/>
        <end position="124"/>
    </location>
</feature>
<evidence type="ECO:0000313" key="4">
    <source>
        <dbReference type="Proteomes" id="UP000237351"/>
    </source>
</evidence>
<keyword evidence="2" id="KW-0732">Signal</keyword>
<sequence>MRKLFMSIALTSLGILSAALLVQAQATTAPMTIKEATATCERDVPENCVTTTCPAYCDTLRSAAQKEKCKSDCTKDKRCKLKPLAGNDDPMNAALDADNRDKLIGCIAQMRDPEGKKTGRREGNWQDLTTPSMEKALGKR</sequence>
<dbReference type="Proteomes" id="UP000237351">
    <property type="component" value="Chromosome"/>
</dbReference>